<dbReference type="RefSeq" id="XP_060453909.1">
    <property type="nucleotide sequence ID" value="XM_060596969.1"/>
</dbReference>
<reference evidence="8" key="1">
    <citation type="journal article" date="2023" name="BMC Genomics">
        <title>Chromosome-level genome assemblies of Cutaneotrichosporon spp. (Trichosporonales, Basidiomycota) reveal imbalanced evolution between nucleotide sequences and chromosome synteny.</title>
        <authorList>
            <person name="Kobayashi Y."/>
            <person name="Kayamori A."/>
            <person name="Aoki K."/>
            <person name="Shiwa Y."/>
            <person name="Matsutani M."/>
            <person name="Fujita N."/>
            <person name="Sugita T."/>
            <person name="Iwasaki W."/>
            <person name="Tanaka N."/>
            <person name="Takashima M."/>
        </authorList>
    </citation>
    <scope>NUCLEOTIDE SEQUENCE</scope>
    <source>
        <strain evidence="8">HIS019</strain>
    </source>
</reference>
<feature type="transmembrane region" description="Helical" evidence="7">
    <location>
        <begin position="12"/>
        <end position="34"/>
    </location>
</feature>
<proteinExistence type="inferred from homology"/>
<dbReference type="Proteomes" id="UP001233271">
    <property type="component" value="Chromosome 2"/>
</dbReference>
<gene>
    <name evidence="8" type="ORF">CcaverHIS019_0200050</name>
</gene>
<keyword evidence="7" id="KW-0406">Ion transport</keyword>
<evidence type="ECO:0000313" key="9">
    <source>
        <dbReference type="Proteomes" id="UP001233271"/>
    </source>
</evidence>
<dbReference type="SUPFAM" id="SSF103473">
    <property type="entry name" value="MFS general substrate transporter"/>
    <property type="match status" value="1"/>
</dbReference>
<evidence type="ECO:0000313" key="8">
    <source>
        <dbReference type="EMBL" id="BEI88643.1"/>
    </source>
</evidence>
<dbReference type="GO" id="GO:0016020">
    <property type="term" value="C:membrane"/>
    <property type="evidence" value="ECO:0007669"/>
    <property type="project" value="UniProtKB-SubCell"/>
</dbReference>
<keyword evidence="4 7" id="KW-0812">Transmembrane</keyword>
<evidence type="ECO:0000256" key="6">
    <source>
        <dbReference type="ARBA" id="ARBA00023136"/>
    </source>
</evidence>
<keyword evidence="6 7" id="KW-0472">Membrane</keyword>
<feature type="transmembrane region" description="Helical" evidence="7">
    <location>
        <begin position="46"/>
        <end position="65"/>
    </location>
</feature>
<name>A0AA48L2E6_9TREE</name>
<sequence length="445" mass="49098">MAKAYPDTLLTLSVYAFVRGLPAIVFASAIGTYIDRNERLRVVRTSIVGQRVAVAISCIAFILLVRGAAQDTLQSPVLLTLLAALACVEKVCAIINRVSVEKDWVVVVAQSDPETLRALNSQMRRIDLLCKLVGPTTIALLDGISTELAIAVNFGMNVVSVGVEYSAIARVYRDHPRLQEPKLWPHDTPASSTVNVLYRTRIAMSKLAADTRRYCSHEAFLPSFAASVLYLNVLTFGGQMVTYLLASKYTSTHVGVARTFSVILEVSSTWIAPLLMSVIGLTRAGLWSSWWQLSMLVGGVSVFLAFEDRPIASASGLVVGTILSRMGLWSFDLCCQTIVQEQVEAEFRGVFSSMESAVQHVFELLSYTSTMIFFRPEDFKYPAMISLSMVFASNFCYSVYVRRRRGHFFHPEKLCGCGRRGEAHGTYIALANRTSDLEEQAVPNA</sequence>
<feature type="transmembrane region" description="Helical" evidence="7">
    <location>
        <begin position="77"/>
        <end position="95"/>
    </location>
</feature>
<dbReference type="EMBL" id="AP028213">
    <property type="protein sequence ID" value="BEI88643.1"/>
    <property type="molecule type" value="Genomic_DNA"/>
</dbReference>
<feature type="transmembrane region" description="Helical" evidence="7">
    <location>
        <begin position="260"/>
        <end position="282"/>
    </location>
</feature>
<comment type="function">
    <text evidence="7">May be involved in iron transport and iron homeostasis.</text>
</comment>
<evidence type="ECO:0000256" key="3">
    <source>
        <dbReference type="ARBA" id="ARBA00022448"/>
    </source>
</evidence>
<dbReference type="AlphaFoldDB" id="A0AA48L2E6"/>
<dbReference type="PANTHER" id="PTHR11660:SF57">
    <property type="entry name" value="SOLUTE CARRIER FAMILY 40 MEMBER"/>
    <property type="match status" value="1"/>
</dbReference>
<dbReference type="Pfam" id="PF06963">
    <property type="entry name" value="FPN1"/>
    <property type="match status" value="1"/>
</dbReference>
<keyword evidence="3 7" id="KW-0813">Transport</keyword>
<evidence type="ECO:0000256" key="5">
    <source>
        <dbReference type="ARBA" id="ARBA00022989"/>
    </source>
</evidence>
<comment type="similarity">
    <text evidence="2 7">Belongs to the ferroportin (FP) (TC 2.A.100) family. SLC40A subfamily.</text>
</comment>
<accession>A0AA48L2E6</accession>
<dbReference type="GeneID" id="85492514"/>
<dbReference type="GO" id="GO:0005381">
    <property type="term" value="F:iron ion transmembrane transporter activity"/>
    <property type="evidence" value="ECO:0007669"/>
    <property type="project" value="UniProtKB-UniRule"/>
</dbReference>
<protein>
    <recommendedName>
        <fullName evidence="7">Solute carrier family 40 member</fullName>
    </recommendedName>
</protein>
<keyword evidence="5 7" id="KW-1133">Transmembrane helix</keyword>
<dbReference type="InterPro" id="IPR009716">
    <property type="entry name" value="Ferroportin-1"/>
</dbReference>
<comment type="caution">
    <text evidence="7">Lacks conserved residue(s) required for the propagation of feature annotation.</text>
</comment>
<evidence type="ECO:0000256" key="4">
    <source>
        <dbReference type="ARBA" id="ARBA00022692"/>
    </source>
</evidence>
<feature type="transmembrane region" description="Helical" evidence="7">
    <location>
        <begin position="381"/>
        <end position="400"/>
    </location>
</feature>
<feature type="transmembrane region" description="Helical" evidence="7">
    <location>
        <begin position="289"/>
        <end position="306"/>
    </location>
</feature>
<organism evidence="8 9">
    <name type="scientific">Cutaneotrichosporon cavernicola</name>
    <dbReference type="NCBI Taxonomy" id="279322"/>
    <lineage>
        <taxon>Eukaryota</taxon>
        <taxon>Fungi</taxon>
        <taxon>Dikarya</taxon>
        <taxon>Basidiomycota</taxon>
        <taxon>Agaricomycotina</taxon>
        <taxon>Tremellomycetes</taxon>
        <taxon>Trichosporonales</taxon>
        <taxon>Trichosporonaceae</taxon>
        <taxon>Cutaneotrichosporon</taxon>
    </lineage>
</organism>
<dbReference type="KEGG" id="ccac:CcaHIS019_0200050"/>
<keyword evidence="9" id="KW-1185">Reference proteome</keyword>
<comment type="subcellular location">
    <subcellularLocation>
        <location evidence="1 7">Membrane</location>
        <topology evidence="1 7">Multi-pass membrane protein</topology>
    </subcellularLocation>
</comment>
<evidence type="ECO:0000256" key="2">
    <source>
        <dbReference type="ARBA" id="ARBA00006279"/>
    </source>
</evidence>
<evidence type="ECO:0000256" key="1">
    <source>
        <dbReference type="ARBA" id="ARBA00004141"/>
    </source>
</evidence>
<dbReference type="InterPro" id="IPR036259">
    <property type="entry name" value="MFS_trans_sf"/>
</dbReference>
<dbReference type="PANTHER" id="PTHR11660">
    <property type="entry name" value="SOLUTE CARRIER FAMILY 40 MEMBER"/>
    <property type="match status" value="1"/>
</dbReference>
<evidence type="ECO:0000256" key="7">
    <source>
        <dbReference type="RuleBase" id="RU365065"/>
    </source>
</evidence>
<feature type="transmembrane region" description="Helical" evidence="7">
    <location>
        <begin position="219"/>
        <end position="240"/>
    </location>
</feature>